<accession>A0A409YD15</accession>
<feature type="compositionally biased region" description="Low complexity" evidence="1">
    <location>
        <begin position="146"/>
        <end position="161"/>
    </location>
</feature>
<gene>
    <name evidence="2" type="ORF">CVT24_000381</name>
</gene>
<dbReference type="AlphaFoldDB" id="A0A409YD15"/>
<keyword evidence="3" id="KW-1185">Reference proteome</keyword>
<feature type="region of interest" description="Disordered" evidence="1">
    <location>
        <begin position="103"/>
        <end position="184"/>
    </location>
</feature>
<dbReference type="InParanoid" id="A0A409YD15"/>
<comment type="caution">
    <text evidence="2">The sequence shown here is derived from an EMBL/GenBank/DDBJ whole genome shotgun (WGS) entry which is preliminary data.</text>
</comment>
<evidence type="ECO:0000313" key="3">
    <source>
        <dbReference type="Proteomes" id="UP000284842"/>
    </source>
</evidence>
<reference evidence="2 3" key="1">
    <citation type="journal article" date="2018" name="Evol. Lett.">
        <title>Horizontal gene cluster transfer increased hallucinogenic mushroom diversity.</title>
        <authorList>
            <person name="Reynolds H.T."/>
            <person name="Vijayakumar V."/>
            <person name="Gluck-Thaler E."/>
            <person name="Korotkin H.B."/>
            <person name="Matheny P.B."/>
            <person name="Slot J.C."/>
        </authorList>
    </citation>
    <scope>NUCLEOTIDE SEQUENCE [LARGE SCALE GENOMIC DNA]</scope>
    <source>
        <strain evidence="2 3">2629</strain>
    </source>
</reference>
<evidence type="ECO:0000313" key="2">
    <source>
        <dbReference type="EMBL" id="PPR00896.1"/>
    </source>
</evidence>
<sequence length="338" mass="35667">MAPSKAPKNIKIQVPRHNSQRINAKLSVEVKNHAKSQGVLVDTTQSSAKLALAIESASEWNSRLMTARAERGPQWDVGTQQFLVDKYSDLYYDPTPLREAVKKVTEDEDGEPNANSSQRLNTPSHPNQVQLSHSMSHSSHGPLHPQSHGQHQPFQLQQQPSMGSRHHTPLRDREFPQGMGPGPVMQHPHMAGRDSIPMHPPRHPGPQSNFPYAGSPSGMGMRGGPGGAPFSPGPSNFMGGDGGGPQMRMGGVNMGGLGGGMRPGMGPMGGAAMGSIGIGGGMGMPGMGNVMGGGMPTGNPIVSLGMGMDHGGNMPGMGMPMNMSPRGVRLPEDNFPMH</sequence>
<dbReference type="STRING" id="181874.A0A409YD15"/>
<evidence type="ECO:0000256" key="1">
    <source>
        <dbReference type="SAM" id="MobiDB-lite"/>
    </source>
</evidence>
<protein>
    <submittedName>
        <fullName evidence="2">Uncharacterized protein</fullName>
    </submittedName>
</protein>
<feature type="compositionally biased region" description="Polar residues" evidence="1">
    <location>
        <begin position="113"/>
        <end position="139"/>
    </location>
</feature>
<dbReference type="EMBL" id="NHTK01001285">
    <property type="protein sequence ID" value="PPR00896.1"/>
    <property type="molecule type" value="Genomic_DNA"/>
</dbReference>
<dbReference type="Proteomes" id="UP000284842">
    <property type="component" value="Unassembled WGS sequence"/>
</dbReference>
<proteinExistence type="predicted"/>
<name>A0A409YD15_9AGAR</name>
<organism evidence="2 3">
    <name type="scientific">Panaeolus cyanescens</name>
    <dbReference type="NCBI Taxonomy" id="181874"/>
    <lineage>
        <taxon>Eukaryota</taxon>
        <taxon>Fungi</taxon>
        <taxon>Dikarya</taxon>
        <taxon>Basidiomycota</taxon>
        <taxon>Agaricomycotina</taxon>
        <taxon>Agaricomycetes</taxon>
        <taxon>Agaricomycetidae</taxon>
        <taxon>Agaricales</taxon>
        <taxon>Agaricineae</taxon>
        <taxon>Galeropsidaceae</taxon>
        <taxon>Panaeolus</taxon>
    </lineage>
</organism>
<dbReference type="OrthoDB" id="5550090at2759"/>